<dbReference type="AlphaFoldDB" id="A0A1H6SS73"/>
<dbReference type="STRING" id="1073996.SAMN05444271_10573"/>
<reference evidence="1 2" key="1">
    <citation type="submission" date="2016-10" db="EMBL/GenBank/DDBJ databases">
        <authorList>
            <person name="de Groot N.N."/>
        </authorList>
    </citation>
    <scope>NUCLEOTIDE SEQUENCE [LARGE SCALE GENOMIC DNA]</scope>
    <source>
        <strain evidence="1 2">DSM 22187</strain>
    </source>
</reference>
<dbReference type="Proteomes" id="UP000198888">
    <property type="component" value="Unassembled WGS sequence"/>
</dbReference>
<protein>
    <submittedName>
        <fullName evidence="1">Uncharacterized protein</fullName>
    </submittedName>
</protein>
<evidence type="ECO:0000313" key="2">
    <source>
        <dbReference type="Proteomes" id="UP000198888"/>
    </source>
</evidence>
<name>A0A1H6SS73_9EURY</name>
<organism evidence="1 2">
    <name type="scientific">Halohasta litchfieldiae</name>
    <dbReference type="NCBI Taxonomy" id="1073996"/>
    <lineage>
        <taxon>Archaea</taxon>
        <taxon>Methanobacteriati</taxon>
        <taxon>Methanobacteriota</taxon>
        <taxon>Stenosarchaea group</taxon>
        <taxon>Halobacteria</taxon>
        <taxon>Halobacteriales</taxon>
        <taxon>Haloferacaceae</taxon>
        <taxon>Halohasta</taxon>
    </lineage>
</organism>
<proteinExistence type="predicted"/>
<evidence type="ECO:0000313" key="1">
    <source>
        <dbReference type="EMBL" id="SEI66765.1"/>
    </source>
</evidence>
<gene>
    <name evidence="1" type="ORF">SAMN05444271_10573</name>
</gene>
<dbReference type="EMBL" id="FNYR01000005">
    <property type="protein sequence ID" value="SEI66765.1"/>
    <property type="molecule type" value="Genomic_DNA"/>
</dbReference>
<sequence length="143" mass="15885">MAVSGDVKHRMVGRDPVDCIRGHREVAHLALQQSTVGNGFGGQRETTAGEIEADTSRRQIGERSRAVATAQIENQWFGGQGRQQVIDQVCIRTIRVASLGIRRRQRLPRLSSLMAVHTEQRAATAISVFATNYVLHTKRLISR</sequence>
<keyword evidence="2" id="KW-1185">Reference proteome</keyword>
<accession>A0A1H6SS73</accession>